<name>A0A285UL30_9HYPH</name>
<keyword evidence="6" id="KW-1185">Reference proteome</keyword>
<keyword evidence="3" id="KW-0804">Transcription</keyword>
<evidence type="ECO:0000313" key="5">
    <source>
        <dbReference type="EMBL" id="SOC40951.1"/>
    </source>
</evidence>
<protein>
    <submittedName>
        <fullName evidence="5">DNA-binding MarR family transcriptional regulator</fullName>
    </submittedName>
</protein>
<gene>
    <name evidence="5" type="ORF">SAMN05892877_10860</name>
</gene>
<keyword evidence="2 5" id="KW-0238">DNA-binding</keyword>
<evidence type="ECO:0000256" key="1">
    <source>
        <dbReference type="ARBA" id="ARBA00023015"/>
    </source>
</evidence>
<accession>A0A285UL30</accession>
<dbReference type="SMART" id="SM00347">
    <property type="entry name" value="HTH_MARR"/>
    <property type="match status" value="1"/>
</dbReference>
<evidence type="ECO:0000256" key="2">
    <source>
        <dbReference type="ARBA" id="ARBA00023125"/>
    </source>
</evidence>
<dbReference type="GO" id="GO:0003677">
    <property type="term" value="F:DNA binding"/>
    <property type="evidence" value="ECO:0007669"/>
    <property type="project" value="UniProtKB-KW"/>
</dbReference>
<dbReference type="InterPro" id="IPR000835">
    <property type="entry name" value="HTH_MarR-typ"/>
</dbReference>
<sequence length="142" mass="16065">MVFDRRESAAYLAGLLAKEAARALQARARQSGFAPGQLPVLLELWAGDGLTQRQLLDRLDIEQATMANTLARMERDGLITRSPHPNDKRAQLIHLSERGQAMRAEALAAAEDAESELFRGFRRFERELLLEYMRMMIANIAR</sequence>
<keyword evidence="1" id="KW-0805">Transcription regulation</keyword>
<dbReference type="PRINTS" id="PR00598">
    <property type="entry name" value="HTHMARR"/>
</dbReference>
<dbReference type="InterPro" id="IPR023187">
    <property type="entry name" value="Tscrpt_reg_MarR-type_CS"/>
</dbReference>
<dbReference type="Pfam" id="PF01047">
    <property type="entry name" value="MarR"/>
    <property type="match status" value="1"/>
</dbReference>
<evidence type="ECO:0000256" key="3">
    <source>
        <dbReference type="ARBA" id="ARBA00023163"/>
    </source>
</evidence>
<evidence type="ECO:0000259" key="4">
    <source>
        <dbReference type="PROSITE" id="PS50995"/>
    </source>
</evidence>
<evidence type="ECO:0000313" key="6">
    <source>
        <dbReference type="Proteomes" id="UP000219167"/>
    </source>
</evidence>
<dbReference type="PANTHER" id="PTHR42756:SF1">
    <property type="entry name" value="TRANSCRIPTIONAL REPRESSOR OF EMRAB OPERON"/>
    <property type="match status" value="1"/>
</dbReference>
<feature type="domain" description="HTH marR-type" evidence="4">
    <location>
        <begin position="9"/>
        <end position="138"/>
    </location>
</feature>
<reference evidence="5 6" key="1">
    <citation type="submission" date="2017-08" db="EMBL/GenBank/DDBJ databases">
        <authorList>
            <person name="de Groot N.N."/>
        </authorList>
    </citation>
    <scope>NUCLEOTIDE SEQUENCE [LARGE SCALE GENOMIC DNA]</scope>
    <source>
        <strain evidence="5 6">JC85</strain>
    </source>
</reference>
<dbReference type="OrthoDB" id="511972at2"/>
<proteinExistence type="predicted"/>
<dbReference type="PROSITE" id="PS01117">
    <property type="entry name" value="HTH_MARR_1"/>
    <property type="match status" value="1"/>
</dbReference>
<dbReference type="SUPFAM" id="SSF46785">
    <property type="entry name" value="Winged helix' DNA-binding domain"/>
    <property type="match status" value="1"/>
</dbReference>
<dbReference type="RefSeq" id="WP_097140095.1">
    <property type="nucleotide sequence ID" value="NZ_OBQD01000008.1"/>
</dbReference>
<dbReference type="GO" id="GO:0003700">
    <property type="term" value="F:DNA-binding transcription factor activity"/>
    <property type="evidence" value="ECO:0007669"/>
    <property type="project" value="InterPro"/>
</dbReference>
<dbReference type="Proteomes" id="UP000219167">
    <property type="component" value="Unassembled WGS sequence"/>
</dbReference>
<dbReference type="Gene3D" id="1.10.10.10">
    <property type="entry name" value="Winged helix-like DNA-binding domain superfamily/Winged helix DNA-binding domain"/>
    <property type="match status" value="1"/>
</dbReference>
<dbReference type="PROSITE" id="PS50995">
    <property type="entry name" value="HTH_MARR_2"/>
    <property type="match status" value="1"/>
</dbReference>
<dbReference type="PANTHER" id="PTHR42756">
    <property type="entry name" value="TRANSCRIPTIONAL REGULATOR, MARR"/>
    <property type="match status" value="1"/>
</dbReference>
<dbReference type="InterPro" id="IPR036390">
    <property type="entry name" value="WH_DNA-bd_sf"/>
</dbReference>
<dbReference type="EMBL" id="OBQD01000008">
    <property type="protein sequence ID" value="SOC40951.1"/>
    <property type="molecule type" value="Genomic_DNA"/>
</dbReference>
<organism evidence="5 6">
    <name type="scientific">Rhizobium subbaraonis</name>
    <dbReference type="NCBI Taxonomy" id="908946"/>
    <lineage>
        <taxon>Bacteria</taxon>
        <taxon>Pseudomonadati</taxon>
        <taxon>Pseudomonadota</taxon>
        <taxon>Alphaproteobacteria</taxon>
        <taxon>Hyphomicrobiales</taxon>
        <taxon>Rhizobiaceae</taxon>
        <taxon>Rhizobium/Agrobacterium group</taxon>
        <taxon>Rhizobium</taxon>
    </lineage>
</organism>
<dbReference type="InterPro" id="IPR036388">
    <property type="entry name" value="WH-like_DNA-bd_sf"/>
</dbReference>
<dbReference type="AlphaFoldDB" id="A0A285UL30"/>